<feature type="transmembrane region" description="Helical" evidence="2">
    <location>
        <begin position="558"/>
        <end position="581"/>
    </location>
</feature>
<dbReference type="OrthoDB" id="2133190at2759"/>
<dbReference type="Gene3D" id="4.10.280.10">
    <property type="entry name" value="Helix-loop-helix DNA-binding domain"/>
    <property type="match status" value="1"/>
</dbReference>
<feature type="compositionally biased region" description="Polar residues" evidence="1">
    <location>
        <begin position="205"/>
        <end position="217"/>
    </location>
</feature>
<feature type="domain" description="BHLH" evidence="3">
    <location>
        <begin position="264"/>
        <end position="353"/>
    </location>
</feature>
<evidence type="ECO:0000259" key="3">
    <source>
        <dbReference type="PROSITE" id="PS50888"/>
    </source>
</evidence>
<keyword evidence="2" id="KW-0812">Transmembrane</keyword>
<organism evidence="4 5">
    <name type="scientific">Mucor plumbeus</name>
    <dbReference type="NCBI Taxonomy" id="97098"/>
    <lineage>
        <taxon>Eukaryota</taxon>
        <taxon>Fungi</taxon>
        <taxon>Fungi incertae sedis</taxon>
        <taxon>Mucoromycota</taxon>
        <taxon>Mucoromycotina</taxon>
        <taxon>Mucoromycetes</taxon>
        <taxon>Mucorales</taxon>
        <taxon>Mucorineae</taxon>
        <taxon>Mucoraceae</taxon>
        <taxon>Mucor</taxon>
    </lineage>
</organism>
<gene>
    <name evidence="4" type="ORF">INT46_003629</name>
</gene>
<comment type="caution">
    <text evidence="4">The sequence shown here is derived from an EMBL/GenBank/DDBJ whole genome shotgun (WGS) entry which is preliminary data.</text>
</comment>
<dbReference type="EMBL" id="JAEPRC010000105">
    <property type="protein sequence ID" value="KAG2208848.1"/>
    <property type="molecule type" value="Genomic_DNA"/>
</dbReference>
<dbReference type="InterPro" id="IPR052099">
    <property type="entry name" value="Regulatory_TF_Diverse"/>
</dbReference>
<evidence type="ECO:0000256" key="1">
    <source>
        <dbReference type="SAM" id="MobiDB-lite"/>
    </source>
</evidence>
<keyword evidence="2" id="KW-1133">Transmembrane helix</keyword>
<evidence type="ECO:0000256" key="2">
    <source>
        <dbReference type="SAM" id="Phobius"/>
    </source>
</evidence>
<name>A0A8H7RDV3_9FUNG</name>
<proteinExistence type="predicted"/>
<dbReference type="Pfam" id="PF00010">
    <property type="entry name" value="HLH"/>
    <property type="match status" value="1"/>
</dbReference>
<dbReference type="PANTHER" id="PTHR47336">
    <property type="entry name" value="TRANSCRIPTION FACTOR HMS1-RELATED"/>
    <property type="match status" value="1"/>
</dbReference>
<dbReference type="GO" id="GO:0046983">
    <property type="term" value="F:protein dimerization activity"/>
    <property type="evidence" value="ECO:0007669"/>
    <property type="project" value="InterPro"/>
</dbReference>
<feature type="region of interest" description="Disordered" evidence="1">
    <location>
        <begin position="392"/>
        <end position="482"/>
    </location>
</feature>
<feature type="compositionally biased region" description="Low complexity" evidence="1">
    <location>
        <begin position="242"/>
        <end position="257"/>
    </location>
</feature>
<feature type="compositionally biased region" description="Polar residues" evidence="1">
    <location>
        <begin position="433"/>
        <end position="443"/>
    </location>
</feature>
<accession>A0A8H7RDV3</accession>
<evidence type="ECO:0000313" key="4">
    <source>
        <dbReference type="EMBL" id="KAG2208848.1"/>
    </source>
</evidence>
<keyword evidence="5" id="KW-1185">Reference proteome</keyword>
<dbReference type="AlphaFoldDB" id="A0A8H7RDV3"/>
<sequence>MEAFSSLPATSQHKLSTSNNDENSPYLSLSQFDVELQQQAQLALQQEIEAWQDFENYLPPVNNHANYNQNTFVQQYNSHPHQAQPTIDQQLVGLNAVNKNNNSLNLPSPPQTISSGATSHWATPPAAATDVKLEYASPEHITFTSPSSEAMQSIISPFGSPEQHALYQHSPISTCNNTPLETPLHSPKHDIFANAMNFRVQQNFTPSTSQQKHTSSPIEDKQKSPGIDLSSNTASVVTSTLNNNAAPAPTVNTTNVAQPHMPLQKKTAHNAIERRYRNNINDRIAELKNAVPALLYAKVKDSRTGNKRSHRATNNEEDDDDEDGEEYLDGVAVATKLNKATILRKSTEYILHLKRTCEDMHLENDTLQHLLGQLPGGHEILNRYRMQKMQREQEIQRQMLQERAVQKHHQQQQRKANSRKRTRHPGAPDNEYESCSSTNSVDPLTSPIANPAKKRLHQHQQLHDMMNHHQQQQQQQQQQHQYNNGNSVTNRVFMAIFMAISFFSSSPLSAGPTSKEQFENHNHISRTADSILSSNSSSSNSFFTTLFPLQDGWSTLRFTVFAICIVQLFFPVLRFWLFNGFKVKKVNKKSRTISTENKSSLNGNIASHVTSLTPGDQKCMQIYNILVKSLESDGISKSQKQSVLPQKHKSTFGFYVSLGKEVARFVSRHWLGYEILYDDRDLTPQEQWVQACKWIKLNEIECLGGNPDVTRSSMLYSCFHMLNLIELMEDDDNEYVEQSRSRVYATTALQMALVIPHHGLAEMLSRYFWRLSMYESGLEDDPLMCALIFDCHEDDGEDRMEVMLASRAWNETLEVMNQQIEHFGKAEARGLSLSMTAPVLVPVGILSTLHLLDNLQTQFGRLVISVTAKPLTAAMVAEESERETAFAQLMDITDPAMENENRFGDYHRLAHWLAAVGATVDALWKSDIKTAEKLLKTLVEKVPRSLVSREITGADIVCHKERMNQLDELTKKSMIHILVGAYLLKQDGEDQRRRGIEELWKAERIKVQIKKMVNVNSDPTKRHYQKKAEHDRDLESSVLALADFVTHVTGLEAWISAWRLTPVLAGDVKERDVWENTMTEQVRHASVHLRRMIRRHSVDGLRTNQAIVERLSRLGAYVSSQIDEIDSACECSEFDDEQESEDIKKDDTVLLVRRSEKALEILRGLS</sequence>
<reference evidence="4" key="1">
    <citation type="submission" date="2020-12" db="EMBL/GenBank/DDBJ databases">
        <title>Metabolic potential, ecology and presence of endohyphal bacteria is reflected in genomic diversity of Mucoromycotina.</title>
        <authorList>
            <person name="Muszewska A."/>
            <person name="Okrasinska A."/>
            <person name="Steczkiewicz K."/>
            <person name="Drgas O."/>
            <person name="Orlowska M."/>
            <person name="Perlinska-Lenart U."/>
            <person name="Aleksandrzak-Piekarczyk T."/>
            <person name="Szatraj K."/>
            <person name="Zielenkiewicz U."/>
            <person name="Pilsyk S."/>
            <person name="Malc E."/>
            <person name="Mieczkowski P."/>
            <person name="Kruszewska J.S."/>
            <person name="Biernat P."/>
            <person name="Pawlowska J."/>
        </authorList>
    </citation>
    <scope>NUCLEOTIDE SEQUENCE</scope>
    <source>
        <strain evidence="4">CBS 226.32</strain>
    </source>
</reference>
<feature type="compositionally biased region" description="Polar residues" evidence="1">
    <location>
        <begin position="229"/>
        <end position="241"/>
    </location>
</feature>
<feature type="compositionally biased region" description="Polar residues" evidence="1">
    <location>
        <begin position="7"/>
        <end position="24"/>
    </location>
</feature>
<feature type="region of interest" description="Disordered" evidence="1">
    <location>
        <begin position="205"/>
        <end position="269"/>
    </location>
</feature>
<dbReference type="Proteomes" id="UP000650833">
    <property type="component" value="Unassembled WGS sequence"/>
</dbReference>
<feature type="region of interest" description="Disordered" evidence="1">
    <location>
        <begin position="301"/>
        <end position="324"/>
    </location>
</feature>
<feature type="compositionally biased region" description="Low complexity" evidence="1">
    <location>
        <begin position="468"/>
        <end position="481"/>
    </location>
</feature>
<evidence type="ECO:0000313" key="5">
    <source>
        <dbReference type="Proteomes" id="UP000650833"/>
    </source>
</evidence>
<protein>
    <recommendedName>
        <fullName evidence="3">BHLH domain-containing protein</fullName>
    </recommendedName>
</protein>
<dbReference type="InterPro" id="IPR036638">
    <property type="entry name" value="HLH_DNA-bd_sf"/>
</dbReference>
<dbReference type="PANTHER" id="PTHR47336:SF2">
    <property type="entry name" value="TRANSCRIPTION FACTOR HMS1-RELATED"/>
    <property type="match status" value="1"/>
</dbReference>
<feature type="region of interest" description="Disordered" evidence="1">
    <location>
        <begin position="1"/>
        <end position="24"/>
    </location>
</feature>
<feature type="compositionally biased region" description="Basic residues" evidence="1">
    <location>
        <begin position="406"/>
        <end position="424"/>
    </location>
</feature>
<dbReference type="PROSITE" id="PS50888">
    <property type="entry name" value="BHLH"/>
    <property type="match status" value="1"/>
</dbReference>
<dbReference type="InterPro" id="IPR011598">
    <property type="entry name" value="bHLH_dom"/>
</dbReference>
<dbReference type="SMART" id="SM00353">
    <property type="entry name" value="HLH"/>
    <property type="match status" value="1"/>
</dbReference>
<feature type="compositionally biased region" description="Acidic residues" evidence="1">
    <location>
        <begin position="315"/>
        <end position="324"/>
    </location>
</feature>
<keyword evidence="2" id="KW-0472">Membrane</keyword>
<dbReference type="SUPFAM" id="SSF47459">
    <property type="entry name" value="HLH, helix-loop-helix DNA-binding domain"/>
    <property type="match status" value="1"/>
</dbReference>